<dbReference type="AlphaFoldDB" id="A0AAU7AWH9"/>
<dbReference type="Gene3D" id="1.20.1420.60">
    <property type="match status" value="1"/>
</dbReference>
<dbReference type="KEGG" id="parq:DSM112329_02878"/>
<sequence length="120" mass="13815">MFVVEWAMSEIYNGTLDQYFFNSAGDMAADLPAAARFLGADDYAAIFDDAVAFFDPSRITDRSYRQARLRELEEAHRPDELGEVNDRIYELEDAGRIIYRQICEYIDDHSGVFFRDSPPV</sequence>
<evidence type="ECO:0000259" key="1">
    <source>
        <dbReference type="Pfam" id="PF14300"/>
    </source>
</evidence>
<feature type="domain" description="DNA mimic protein DMP19 C-terminal" evidence="1">
    <location>
        <begin position="2"/>
        <end position="109"/>
    </location>
</feature>
<organism evidence="2">
    <name type="scientific">Paraconexibacter sp. AEG42_29</name>
    <dbReference type="NCBI Taxonomy" id="2997339"/>
    <lineage>
        <taxon>Bacteria</taxon>
        <taxon>Bacillati</taxon>
        <taxon>Actinomycetota</taxon>
        <taxon>Thermoleophilia</taxon>
        <taxon>Solirubrobacterales</taxon>
        <taxon>Paraconexibacteraceae</taxon>
        <taxon>Paraconexibacter</taxon>
    </lineage>
</organism>
<dbReference type="EMBL" id="CP114014">
    <property type="protein sequence ID" value="XAY06017.1"/>
    <property type="molecule type" value="Genomic_DNA"/>
</dbReference>
<gene>
    <name evidence="2" type="ORF">DSM112329_02878</name>
</gene>
<accession>A0AAU7AWH9</accession>
<dbReference type="InterPro" id="IPR025402">
    <property type="entry name" value="DMP19_C"/>
</dbReference>
<protein>
    <recommendedName>
        <fullName evidence="1">DNA mimic protein DMP19 C-terminal domain-containing protein</fullName>
    </recommendedName>
</protein>
<proteinExistence type="predicted"/>
<name>A0AAU7AWH9_9ACTN</name>
<reference evidence="2" key="1">
    <citation type="submission" date="2022-12" db="EMBL/GenBank/DDBJ databases">
        <title>Paraconexibacter alkalitolerans sp. nov. and Baekduia alba sp. nov., isolated from soil and emended description of the genera Paraconexibacter (Chun et al., 2020) and Baekduia (An et al., 2020).</title>
        <authorList>
            <person name="Vieira S."/>
            <person name="Huber K.J."/>
            <person name="Geppert A."/>
            <person name="Wolf J."/>
            <person name="Neumann-Schaal M."/>
            <person name="Muesken M."/>
            <person name="Overmann J."/>
        </authorList>
    </citation>
    <scope>NUCLEOTIDE SEQUENCE</scope>
    <source>
        <strain evidence="2">AEG42_29</strain>
    </source>
</reference>
<evidence type="ECO:0000313" key="2">
    <source>
        <dbReference type="EMBL" id="XAY06017.1"/>
    </source>
</evidence>
<dbReference type="Pfam" id="PF14300">
    <property type="entry name" value="DMP19"/>
    <property type="match status" value="1"/>
</dbReference>